<protein>
    <recommendedName>
        <fullName evidence="4">Replication initiator protein</fullName>
    </recommendedName>
</protein>
<gene>
    <name evidence="2" type="ORF">EV192_120125</name>
</gene>
<reference evidence="2 3" key="1">
    <citation type="submission" date="2019-03" db="EMBL/GenBank/DDBJ databases">
        <title>Genomic Encyclopedia of Type Strains, Phase IV (KMG-IV): sequencing the most valuable type-strain genomes for metagenomic binning, comparative biology and taxonomic classification.</title>
        <authorList>
            <person name="Goeker M."/>
        </authorList>
    </citation>
    <scope>NUCLEOTIDE SEQUENCE [LARGE SCALE GENOMIC DNA]</scope>
    <source>
        <strain evidence="2 3">DSM 45934</strain>
    </source>
</reference>
<dbReference type="Pfam" id="PF20199">
    <property type="entry name" value="RepSA"/>
    <property type="match status" value="1"/>
</dbReference>
<comment type="caution">
    <text evidence="2">The sequence shown here is derived from an EMBL/GenBank/DDBJ whole genome shotgun (WGS) entry which is preliminary data.</text>
</comment>
<dbReference type="Proteomes" id="UP000295680">
    <property type="component" value="Unassembled WGS sequence"/>
</dbReference>
<keyword evidence="3" id="KW-1185">Reference proteome</keyword>
<name>A0A4R2IPH8_9PSEU</name>
<sequence>MTGTSTHMQPPAGGVASVPLDVTGRTRAERMRVPLAADVVKAAAEQHGVCVRPFTMEAGDPETGELRYVAVPCGSTVESVCRPCAVKAKALRVTQCREGWHQTDEPDLTPEPPGADHAALLTLRADLFTAYQHTVAVGDLEEAEDLREQITQTDQELRQLGMRGRLPSPDTPGKRAVKRSTKRRQDAPDLPRRKVAKTTVGREYAGKYRPSMFVTLTLDSYGRVLEDGTPVHADTYDYRRAARDAVHFASLVDRWWQNLRRVVGWDVQYFGTVEPQRRAAPHLHAAVRGSISHEVLRLVTAATYHQVWWPTHDERVYQDGEPLPEWDSRVRSFVDPVTRAPLTSWEDAVTAVDEPAHVARFGVQVHSKGILGDTEEAGRHIGYLTKYLTKSTGEVIEAGSDRQAAHHDRLHAELSVTPCSASCAVWLLYGVNPKGANAKTVAGRCKGRAHRRSTLGLPGRRVLVSRKWSGKTLTDHRADRKAFVAQMLATVGIVKPATDTSRLIWRTVDPSDQHAPPRDHLLMHAIAQRITWRAEYDWALLAAAGPPGGDVSATTDTAGAVDAA</sequence>
<organism evidence="2 3">
    <name type="scientific">Actinocrispum wychmicini</name>
    <dbReference type="NCBI Taxonomy" id="1213861"/>
    <lineage>
        <taxon>Bacteria</taxon>
        <taxon>Bacillati</taxon>
        <taxon>Actinomycetota</taxon>
        <taxon>Actinomycetes</taxon>
        <taxon>Pseudonocardiales</taxon>
        <taxon>Pseudonocardiaceae</taxon>
        <taxon>Actinocrispum</taxon>
    </lineage>
</organism>
<dbReference type="InterPro" id="IPR046828">
    <property type="entry name" value="RepSA"/>
</dbReference>
<dbReference type="AlphaFoldDB" id="A0A4R2IPH8"/>
<evidence type="ECO:0000313" key="2">
    <source>
        <dbReference type="EMBL" id="TCO45939.1"/>
    </source>
</evidence>
<evidence type="ECO:0000313" key="3">
    <source>
        <dbReference type="Proteomes" id="UP000295680"/>
    </source>
</evidence>
<feature type="compositionally biased region" description="Basic and acidic residues" evidence="1">
    <location>
        <begin position="183"/>
        <end position="192"/>
    </location>
</feature>
<evidence type="ECO:0000256" key="1">
    <source>
        <dbReference type="SAM" id="MobiDB-lite"/>
    </source>
</evidence>
<dbReference type="EMBL" id="SLWS01000020">
    <property type="protein sequence ID" value="TCO45939.1"/>
    <property type="molecule type" value="Genomic_DNA"/>
</dbReference>
<feature type="region of interest" description="Disordered" evidence="1">
    <location>
        <begin position="157"/>
        <end position="194"/>
    </location>
</feature>
<evidence type="ECO:0008006" key="4">
    <source>
        <dbReference type="Google" id="ProtNLM"/>
    </source>
</evidence>
<accession>A0A4R2IPH8</accession>
<proteinExistence type="predicted"/>